<evidence type="ECO:0000313" key="3">
    <source>
        <dbReference type="Proteomes" id="UP000537775"/>
    </source>
</evidence>
<dbReference type="Proteomes" id="UP000537775">
    <property type="component" value="Unassembled WGS sequence"/>
</dbReference>
<keyword evidence="1" id="KW-0472">Membrane</keyword>
<dbReference type="AlphaFoldDB" id="A0A7X0KTD3"/>
<dbReference type="RefSeq" id="WP_184749273.1">
    <property type="nucleotide sequence ID" value="NZ_BAAAJR010000008.1"/>
</dbReference>
<evidence type="ECO:0000313" key="2">
    <source>
        <dbReference type="EMBL" id="MBB6390001.1"/>
    </source>
</evidence>
<organism evidence="2 3">
    <name type="scientific">Microbacterium thalassium</name>
    <dbReference type="NCBI Taxonomy" id="362649"/>
    <lineage>
        <taxon>Bacteria</taxon>
        <taxon>Bacillati</taxon>
        <taxon>Actinomycetota</taxon>
        <taxon>Actinomycetes</taxon>
        <taxon>Micrococcales</taxon>
        <taxon>Microbacteriaceae</taxon>
        <taxon>Microbacterium</taxon>
    </lineage>
</organism>
<feature type="transmembrane region" description="Helical" evidence="1">
    <location>
        <begin position="6"/>
        <end position="29"/>
    </location>
</feature>
<keyword evidence="1" id="KW-0812">Transmembrane</keyword>
<keyword evidence="3" id="KW-1185">Reference proteome</keyword>
<comment type="caution">
    <text evidence="2">The sequence shown here is derived from an EMBL/GenBank/DDBJ whole genome shotgun (WGS) entry which is preliminary data.</text>
</comment>
<name>A0A7X0KTD3_9MICO</name>
<keyword evidence="1" id="KW-1133">Transmembrane helix</keyword>
<evidence type="ECO:0000256" key="1">
    <source>
        <dbReference type="SAM" id="Phobius"/>
    </source>
</evidence>
<gene>
    <name evidence="2" type="ORF">HD594_000314</name>
</gene>
<sequence>MDASATALIGLSFLLGCALIIVLCVIALAVLRLRPLVVVSAGIALVLVLAAGAIVAWIVGATVDPAEVLSR</sequence>
<feature type="transmembrane region" description="Helical" evidence="1">
    <location>
        <begin position="36"/>
        <end position="59"/>
    </location>
</feature>
<proteinExistence type="predicted"/>
<dbReference type="EMBL" id="JACHML010000001">
    <property type="protein sequence ID" value="MBB6390001.1"/>
    <property type="molecule type" value="Genomic_DNA"/>
</dbReference>
<accession>A0A7X0KTD3</accession>
<protein>
    <submittedName>
        <fullName evidence="2">VIT1/CCC1 family predicted Fe2+/Mn2+ transporter</fullName>
    </submittedName>
</protein>
<reference evidence="2 3" key="1">
    <citation type="submission" date="2020-08" db="EMBL/GenBank/DDBJ databases">
        <title>Sequencing the genomes of 1000 actinobacteria strains.</title>
        <authorList>
            <person name="Klenk H.-P."/>
        </authorList>
    </citation>
    <scope>NUCLEOTIDE SEQUENCE [LARGE SCALE GENOMIC DNA]</scope>
    <source>
        <strain evidence="2 3">DSM 12511</strain>
    </source>
</reference>